<evidence type="ECO:0000256" key="4">
    <source>
        <dbReference type="SAM" id="Phobius"/>
    </source>
</evidence>
<dbReference type="RefSeq" id="WP_257449952.1">
    <property type="nucleotide sequence ID" value="NZ_JANIPJ010000017.1"/>
</dbReference>
<dbReference type="SUPFAM" id="SSF46565">
    <property type="entry name" value="Chaperone J-domain"/>
    <property type="match status" value="1"/>
</dbReference>
<dbReference type="InterPro" id="IPR036869">
    <property type="entry name" value="J_dom_sf"/>
</dbReference>
<dbReference type="InterPro" id="IPR001623">
    <property type="entry name" value="DnaJ_domain"/>
</dbReference>
<feature type="domain" description="J" evidence="5">
    <location>
        <begin position="6"/>
        <end position="82"/>
    </location>
</feature>
<evidence type="ECO:0000313" key="6">
    <source>
        <dbReference type="EMBL" id="MCR2806481.1"/>
    </source>
</evidence>
<evidence type="ECO:0000259" key="5">
    <source>
        <dbReference type="PROSITE" id="PS50076"/>
    </source>
</evidence>
<feature type="region of interest" description="Disordered" evidence="3">
    <location>
        <begin position="1"/>
        <end position="23"/>
    </location>
</feature>
<feature type="transmembrane region" description="Helical" evidence="4">
    <location>
        <begin position="100"/>
        <end position="120"/>
    </location>
</feature>
<keyword evidence="4" id="KW-0812">Transmembrane</keyword>
<keyword evidence="7" id="KW-1185">Reference proteome</keyword>
<name>A0A9X2SAM7_9BACL</name>
<organism evidence="6 7">
    <name type="scientific">Paenibacillus soyae</name>
    <dbReference type="NCBI Taxonomy" id="2969249"/>
    <lineage>
        <taxon>Bacteria</taxon>
        <taxon>Bacillati</taxon>
        <taxon>Bacillota</taxon>
        <taxon>Bacilli</taxon>
        <taxon>Bacillales</taxon>
        <taxon>Paenibacillaceae</taxon>
        <taxon>Paenibacillus</taxon>
    </lineage>
</organism>
<dbReference type="EMBL" id="JANIPJ010000017">
    <property type="protein sequence ID" value="MCR2806481.1"/>
    <property type="molecule type" value="Genomic_DNA"/>
</dbReference>
<dbReference type="GO" id="GO:0006260">
    <property type="term" value="P:DNA replication"/>
    <property type="evidence" value="ECO:0007669"/>
    <property type="project" value="UniProtKB-KW"/>
</dbReference>
<reference evidence="6" key="1">
    <citation type="submission" date="2022-08" db="EMBL/GenBank/DDBJ databases">
        <title>The genomic sequence of strain Paenibacillus sp. SCIV0701.</title>
        <authorList>
            <person name="Zhao H."/>
        </authorList>
    </citation>
    <scope>NUCLEOTIDE SEQUENCE</scope>
    <source>
        <strain evidence="6">SCIV0701</strain>
    </source>
</reference>
<keyword evidence="2" id="KW-0346">Stress response</keyword>
<sequence length="298" mass="34150">MEDLKQAYKTMGLEENAPKDEVEKRYTTLMKRERSRAKSGGPDDAAEESDFAKVTEAYRFILAQEDKKFTEAFNEQEYGKYKNMAGQAQKLDHFWRYYKVHTFGAIAVIALIIYGIVSYIDHKEHERYLASLPPVDLEVTYMGLFMEQEGSDIKAVNEKMLQTFTDWKRVESSIIFVPQEDGNQYAYLQKAVVTVMSEKPDIYVMDKFMFEWMGGQGALKKLEDIPELAEAAAGDKAMKHQTEDDPAPVVYGIDLTDTKLFDDLPLMKKEMVVGIRVDAPHPENAVKFIQEYLASTPE</sequence>
<evidence type="ECO:0000256" key="2">
    <source>
        <dbReference type="ARBA" id="ARBA00023016"/>
    </source>
</evidence>
<dbReference type="AlphaFoldDB" id="A0A9X2SAM7"/>
<keyword evidence="1" id="KW-0235">DNA replication</keyword>
<evidence type="ECO:0000256" key="3">
    <source>
        <dbReference type="SAM" id="MobiDB-lite"/>
    </source>
</evidence>
<evidence type="ECO:0000313" key="7">
    <source>
        <dbReference type="Proteomes" id="UP001141950"/>
    </source>
</evidence>
<comment type="caution">
    <text evidence="6">The sequence shown here is derived from an EMBL/GenBank/DDBJ whole genome shotgun (WGS) entry which is preliminary data.</text>
</comment>
<dbReference type="PROSITE" id="PS50076">
    <property type="entry name" value="DNAJ_2"/>
    <property type="match status" value="1"/>
</dbReference>
<dbReference type="Gene3D" id="1.10.287.110">
    <property type="entry name" value="DnaJ domain"/>
    <property type="match status" value="1"/>
</dbReference>
<keyword evidence="4" id="KW-1133">Transmembrane helix</keyword>
<protein>
    <submittedName>
        <fullName evidence="6">J domain-containing protein</fullName>
    </submittedName>
</protein>
<proteinExistence type="predicted"/>
<accession>A0A9X2SAM7</accession>
<gene>
    <name evidence="6" type="ORF">NQZ67_21600</name>
</gene>
<evidence type="ECO:0000256" key="1">
    <source>
        <dbReference type="ARBA" id="ARBA00022705"/>
    </source>
</evidence>
<dbReference type="Proteomes" id="UP001141950">
    <property type="component" value="Unassembled WGS sequence"/>
</dbReference>
<keyword evidence="4" id="KW-0472">Membrane</keyword>